<keyword evidence="1" id="KW-1133">Transmembrane helix</keyword>
<proteinExistence type="predicted"/>
<accession>A0ABQ4YMP5</accession>
<reference evidence="2" key="1">
    <citation type="journal article" date="2022" name="Int. J. Mol. Sci.">
        <title>Draft Genome of Tanacetum Coccineum: Genomic Comparison of Closely Related Tanacetum-Family Plants.</title>
        <authorList>
            <person name="Yamashiro T."/>
            <person name="Shiraishi A."/>
            <person name="Nakayama K."/>
            <person name="Satake H."/>
        </authorList>
    </citation>
    <scope>NUCLEOTIDE SEQUENCE</scope>
</reference>
<organism evidence="2 3">
    <name type="scientific">Tanacetum coccineum</name>
    <dbReference type="NCBI Taxonomy" id="301880"/>
    <lineage>
        <taxon>Eukaryota</taxon>
        <taxon>Viridiplantae</taxon>
        <taxon>Streptophyta</taxon>
        <taxon>Embryophyta</taxon>
        <taxon>Tracheophyta</taxon>
        <taxon>Spermatophyta</taxon>
        <taxon>Magnoliopsida</taxon>
        <taxon>eudicotyledons</taxon>
        <taxon>Gunneridae</taxon>
        <taxon>Pentapetalae</taxon>
        <taxon>asterids</taxon>
        <taxon>campanulids</taxon>
        <taxon>Asterales</taxon>
        <taxon>Asteraceae</taxon>
        <taxon>Asteroideae</taxon>
        <taxon>Anthemideae</taxon>
        <taxon>Anthemidinae</taxon>
        <taxon>Tanacetum</taxon>
    </lineage>
</organism>
<protein>
    <submittedName>
        <fullName evidence="2">Uncharacterized protein</fullName>
    </submittedName>
</protein>
<sequence length="76" mass="8640">MKKQADRASWFEGAAVYSWIEGQLTLSPEPTRCSRDHWPYALGTDFGLKRTLVPLVLTLSTVLVTIVLLDLWLYNS</sequence>
<evidence type="ECO:0000313" key="3">
    <source>
        <dbReference type="Proteomes" id="UP001151760"/>
    </source>
</evidence>
<dbReference type="EMBL" id="BQNB010010572">
    <property type="protein sequence ID" value="GJS79093.1"/>
    <property type="molecule type" value="Genomic_DNA"/>
</dbReference>
<gene>
    <name evidence="2" type="ORF">Tco_0728974</name>
</gene>
<reference evidence="2" key="2">
    <citation type="submission" date="2022-01" db="EMBL/GenBank/DDBJ databases">
        <authorList>
            <person name="Yamashiro T."/>
            <person name="Shiraishi A."/>
            <person name="Satake H."/>
            <person name="Nakayama K."/>
        </authorList>
    </citation>
    <scope>NUCLEOTIDE SEQUENCE</scope>
</reference>
<keyword evidence="1" id="KW-0472">Membrane</keyword>
<keyword evidence="1" id="KW-0812">Transmembrane</keyword>
<evidence type="ECO:0000256" key="1">
    <source>
        <dbReference type="SAM" id="Phobius"/>
    </source>
</evidence>
<evidence type="ECO:0000313" key="2">
    <source>
        <dbReference type="EMBL" id="GJS79093.1"/>
    </source>
</evidence>
<comment type="caution">
    <text evidence="2">The sequence shown here is derived from an EMBL/GenBank/DDBJ whole genome shotgun (WGS) entry which is preliminary data.</text>
</comment>
<dbReference type="Proteomes" id="UP001151760">
    <property type="component" value="Unassembled WGS sequence"/>
</dbReference>
<name>A0ABQ4YMP5_9ASTR</name>
<feature type="transmembrane region" description="Helical" evidence="1">
    <location>
        <begin position="52"/>
        <end position="74"/>
    </location>
</feature>
<keyword evidence="3" id="KW-1185">Reference proteome</keyword>